<dbReference type="InterPro" id="IPR003593">
    <property type="entry name" value="AAA+_ATPase"/>
</dbReference>
<feature type="region of interest" description="Disordered" evidence="8">
    <location>
        <begin position="1"/>
        <end position="34"/>
    </location>
</feature>
<evidence type="ECO:0000259" key="10">
    <source>
        <dbReference type="PROSITE" id="PS50893"/>
    </source>
</evidence>
<dbReference type="PROSITE" id="PS00211">
    <property type="entry name" value="ABC_TRANSPORTER_1"/>
    <property type="match status" value="2"/>
</dbReference>
<dbReference type="PANTHER" id="PTHR43394:SF27">
    <property type="entry name" value="ATP-DEPENDENT TRANSLOCASE ABCB1-LIKE"/>
    <property type="match status" value="1"/>
</dbReference>
<feature type="transmembrane region" description="Helical" evidence="9">
    <location>
        <begin position="1043"/>
        <end position="1063"/>
    </location>
</feature>
<evidence type="ECO:0000256" key="1">
    <source>
        <dbReference type="ARBA" id="ARBA00004141"/>
    </source>
</evidence>
<gene>
    <name evidence="12" type="ORF">BN1708_009173</name>
</gene>
<dbReference type="InterPro" id="IPR039421">
    <property type="entry name" value="Type_1_exporter"/>
</dbReference>
<evidence type="ECO:0000256" key="5">
    <source>
        <dbReference type="ARBA" id="ARBA00022840"/>
    </source>
</evidence>
<keyword evidence="4" id="KW-0547">Nucleotide-binding</keyword>
<evidence type="ECO:0000256" key="3">
    <source>
        <dbReference type="ARBA" id="ARBA00022692"/>
    </source>
</evidence>
<dbReference type="PROSITE" id="PS50893">
    <property type="entry name" value="ABC_TRANSPORTER_2"/>
    <property type="match status" value="2"/>
</dbReference>
<feature type="transmembrane region" description="Helical" evidence="9">
    <location>
        <begin position="210"/>
        <end position="231"/>
    </location>
</feature>
<feature type="domain" description="ABC transporter" evidence="10">
    <location>
        <begin position="1222"/>
        <end position="1458"/>
    </location>
</feature>
<dbReference type="InterPro" id="IPR027417">
    <property type="entry name" value="P-loop_NTPase"/>
</dbReference>
<dbReference type="InterPro" id="IPR003439">
    <property type="entry name" value="ABC_transporter-like_ATP-bd"/>
</dbReference>
<feature type="transmembrane region" description="Helical" evidence="9">
    <location>
        <begin position="1015"/>
        <end position="1037"/>
    </location>
</feature>
<dbReference type="Gene3D" id="1.20.1560.10">
    <property type="entry name" value="ABC transporter type 1, transmembrane domain"/>
    <property type="match status" value="2"/>
</dbReference>
<dbReference type="PANTHER" id="PTHR43394">
    <property type="entry name" value="ATP-DEPENDENT PERMEASE MDL1, MITOCHONDRIAL"/>
    <property type="match status" value="1"/>
</dbReference>
<keyword evidence="13" id="KW-1185">Reference proteome</keyword>
<feature type="region of interest" description="Disordered" evidence="8">
    <location>
        <begin position="457"/>
        <end position="488"/>
    </location>
</feature>
<dbReference type="InterPro" id="IPR036640">
    <property type="entry name" value="ABC1_TM_sf"/>
</dbReference>
<evidence type="ECO:0000256" key="6">
    <source>
        <dbReference type="ARBA" id="ARBA00022989"/>
    </source>
</evidence>
<organism evidence="12 13">
    <name type="scientific">Verticillium longisporum</name>
    <name type="common">Verticillium dahliae var. longisporum</name>
    <dbReference type="NCBI Taxonomy" id="100787"/>
    <lineage>
        <taxon>Eukaryota</taxon>
        <taxon>Fungi</taxon>
        <taxon>Dikarya</taxon>
        <taxon>Ascomycota</taxon>
        <taxon>Pezizomycotina</taxon>
        <taxon>Sordariomycetes</taxon>
        <taxon>Hypocreomycetidae</taxon>
        <taxon>Glomerellales</taxon>
        <taxon>Plectosphaerellaceae</taxon>
        <taxon>Verticillium</taxon>
    </lineage>
</organism>
<dbReference type="Pfam" id="PF00005">
    <property type="entry name" value="ABC_tran"/>
    <property type="match status" value="3"/>
</dbReference>
<evidence type="ECO:0000259" key="11">
    <source>
        <dbReference type="PROSITE" id="PS50929"/>
    </source>
</evidence>
<dbReference type="SUPFAM" id="SSF90123">
    <property type="entry name" value="ABC transporter transmembrane region"/>
    <property type="match status" value="2"/>
</dbReference>
<dbReference type="InterPro" id="IPR017871">
    <property type="entry name" value="ABC_transporter-like_CS"/>
</dbReference>
<keyword evidence="7 9" id="KW-0472">Membrane</keyword>
<dbReference type="Proteomes" id="UP000044602">
    <property type="component" value="Unassembled WGS sequence"/>
</dbReference>
<dbReference type="PROSITE" id="PS50929">
    <property type="entry name" value="ABC_TM1F"/>
    <property type="match status" value="2"/>
</dbReference>
<dbReference type="Gene3D" id="3.40.50.300">
    <property type="entry name" value="P-loop containing nucleotide triphosphate hydrolases"/>
    <property type="match status" value="3"/>
</dbReference>
<accession>A0A0G4KFC6</accession>
<dbReference type="CDD" id="cd18578">
    <property type="entry name" value="ABC_6TM_Pgp_ABCB1_D2_like"/>
    <property type="match status" value="1"/>
</dbReference>
<dbReference type="SUPFAM" id="SSF52540">
    <property type="entry name" value="P-loop containing nucleoside triphosphate hydrolases"/>
    <property type="match status" value="4"/>
</dbReference>
<dbReference type="InterPro" id="IPR011527">
    <property type="entry name" value="ABC1_TM_dom"/>
</dbReference>
<reference evidence="13" key="1">
    <citation type="submission" date="2015-05" db="EMBL/GenBank/DDBJ databases">
        <authorList>
            <person name="Fogelqvist Johan"/>
        </authorList>
    </citation>
    <scope>NUCLEOTIDE SEQUENCE [LARGE SCALE GENOMIC DNA]</scope>
</reference>
<keyword evidence="3 9" id="KW-0812">Transmembrane</keyword>
<keyword evidence="5" id="KW-0067">ATP-binding</keyword>
<keyword evidence="6 9" id="KW-1133">Transmembrane helix</keyword>
<evidence type="ECO:0000313" key="13">
    <source>
        <dbReference type="Proteomes" id="UP000044602"/>
    </source>
</evidence>
<feature type="transmembrane region" description="Helical" evidence="9">
    <location>
        <begin position="940"/>
        <end position="966"/>
    </location>
</feature>
<feature type="transmembrane region" description="Helical" evidence="9">
    <location>
        <begin position="55"/>
        <end position="79"/>
    </location>
</feature>
<proteinExistence type="inferred from homology"/>
<dbReference type="GO" id="GO:0015421">
    <property type="term" value="F:ABC-type oligopeptide transporter activity"/>
    <property type="evidence" value="ECO:0007669"/>
    <property type="project" value="TreeGrafter"/>
</dbReference>
<evidence type="ECO:0000256" key="9">
    <source>
        <dbReference type="SAM" id="Phobius"/>
    </source>
</evidence>
<comment type="subcellular location">
    <subcellularLocation>
        <location evidence="1">Membrane</location>
        <topology evidence="1">Multi-pass membrane protein</topology>
    </subcellularLocation>
</comment>
<protein>
    <submittedName>
        <fullName evidence="12">Uncharacterized protein</fullName>
    </submittedName>
</protein>
<dbReference type="GO" id="GO:0090374">
    <property type="term" value="P:oligopeptide export from mitochondrion"/>
    <property type="evidence" value="ECO:0007669"/>
    <property type="project" value="TreeGrafter"/>
</dbReference>
<name>A0A0G4KFC6_VERLO</name>
<feature type="domain" description="ABC transmembrane type-1" evidence="11">
    <location>
        <begin position="59"/>
        <end position="352"/>
    </location>
</feature>
<evidence type="ECO:0000313" key="12">
    <source>
        <dbReference type="EMBL" id="CRJ85747.1"/>
    </source>
</evidence>
<feature type="domain" description="ABC transporter" evidence="10">
    <location>
        <begin position="385"/>
        <end position="678"/>
    </location>
</feature>
<comment type="similarity">
    <text evidence="2">Belongs to the ABC transporter superfamily. ABCB family. Multidrug resistance exporter (TC 3.A.1.201) subfamily.</text>
</comment>
<feature type="transmembrane region" description="Helical" evidence="9">
    <location>
        <begin position="1122"/>
        <end position="1146"/>
    </location>
</feature>
<feature type="transmembrane region" description="Helical" evidence="9">
    <location>
        <begin position="108"/>
        <end position="126"/>
    </location>
</feature>
<feature type="transmembrane region" description="Helical" evidence="9">
    <location>
        <begin position="895"/>
        <end position="920"/>
    </location>
</feature>
<evidence type="ECO:0000256" key="2">
    <source>
        <dbReference type="ARBA" id="ARBA00007577"/>
    </source>
</evidence>
<dbReference type="FunFam" id="3.40.50.300:FF:000913">
    <property type="entry name" value="ABC multidrug transporter SitT"/>
    <property type="match status" value="1"/>
</dbReference>
<feature type="compositionally biased region" description="Basic and acidic residues" evidence="8">
    <location>
        <begin position="23"/>
        <end position="34"/>
    </location>
</feature>
<dbReference type="Pfam" id="PF00664">
    <property type="entry name" value="ABC_membrane"/>
    <property type="match status" value="2"/>
</dbReference>
<feature type="transmembrane region" description="Helical" evidence="9">
    <location>
        <begin position="323"/>
        <end position="340"/>
    </location>
</feature>
<feature type="domain" description="ABC transmembrane type-1" evidence="11">
    <location>
        <begin position="899"/>
        <end position="1187"/>
    </location>
</feature>
<dbReference type="CDD" id="cd03249">
    <property type="entry name" value="ABC_MTABC3_MDL1_MDL2"/>
    <property type="match status" value="1"/>
</dbReference>
<feature type="transmembrane region" description="Helical" evidence="9">
    <location>
        <begin position="743"/>
        <end position="767"/>
    </location>
</feature>
<dbReference type="EMBL" id="CVQH01000447">
    <property type="protein sequence ID" value="CRJ85747.1"/>
    <property type="molecule type" value="Genomic_DNA"/>
</dbReference>
<feature type="transmembrane region" description="Helical" evidence="9">
    <location>
        <begin position="288"/>
        <end position="311"/>
    </location>
</feature>
<dbReference type="STRING" id="100787.A0A0G4KFC6"/>
<dbReference type="CDD" id="cd18577">
    <property type="entry name" value="ABC_6TM_Pgp_ABCB1_D1_like"/>
    <property type="match status" value="1"/>
</dbReference>
<dbReference type="GO" id="GO:0005524">
    <property type="term" value="F:ATP binding"/>
    <property type="evidence" value="ECO:0007669"/>
    <property type="project" value="UniProtKB-KW"/>
</dbReference>
<evidence type="ECO:0000256" key="7">
    <source>
        <dbReference type="ARBA" id="ARBA00023136"/>
    </source>
</evidence>
<dbReference type="GO" id="GO:0005743">
    <property type="term" value="C:mitochondrial inner membrane"/>
    <property type="evidence" value="ECO:0007669"/>
    <property type="project" value="TreeGrafter"/>
</dbReference>
<evidence type="ECO:0000256" key="4">
    <source>
        <dbReference type="ARBA" id="ARBA00022741"/>
    </source>
</evidence>
<dbReference type="SMART" id="SM00382">
    <property type="entry name" value="AAA"/>
    <property type="match status" value="2"/>
</dbReference>
<dbReference type="GO" id="GO:0016887">
    <property type="term" value="F:ATP hydrolysis activity"/>
    <property type="evidence" value="ECO:0007669"/>
    <property type="project" value="InterPro"/>
</dbReference>
<evidence type="ECO:0000256" key="8">
    <source>
        <dbReference type="SAM" id="MobiDB-lite"/>
    </source>
</evidence>
<sequence>MADVKAEVPLAEASREASVPSTTDEKPKDTKLRPEREPTFKDYIRVFSYATKWDIVIYVFAAVSSIGSGTTLPLMNVIFGQLVSQFTGYFSMPPTTSRSEFEALLDKQALYIMALFIGRLTLTYINKFCFRLIGIRLSSAIRLHYIESLFGQSIHVLDSMPPGAAAGTITTTANVLQLGLSEKLGTFMEYNGTIFTAIIVAFTWSWELTLVTSSVLLFLIFVLGVILPFLVKGQSAITQSEARATAVASEAFSSIRMLTACGAEERITSRYDRWVDDARRKGQATAPLLATQLGLIFFGIMGAFGLAFWHGTTMRLNGSIDDAGVIIIVIMSVIMVVISLERIATPLVAVTKAMVAACEFFTVIDAPKPPTGTLKEPDVSADQDIVFDHVTFAYPSRPHVKVLDGLNLRIEKGLNTAIVGPSGSGKSTIVGLIQRWYSLNHQYVIAKTVEKDKKKEAQKKKKLKKGITDSDEEEPVSPPEETGPAIELSGSVTTCGRSLDDIELKWWRCQIGLVQQEPFLFNDTIFKNVANGLIGTPWEHESEETKRQLVKEACEESFANEFIDRLPEGYDTQVGDSGAKLSGGQRQRIAIARSIVRKPKIVILDEATSAIDVRGEKIVQAALDRVARNRTTITIAHRLSTIKKADKIIVLKKGQVMEQGTHHSLLEDENGLYYGLVHAQQLSLGEPTEANTDDSEEDLNTILQREKSAAYSEAEQVDDKSKDKSPNLFSSYGKLIVEQRARWLFFIIIILAAMGGASSTPLQAWLLAQVLNAALDRVARNRTTITIAHRLSTIKKADKIIVLKKGQVMEQGTHHSLLEDENGLYYGLVHAQQLSLGEPTEANTDDSEEDLNTILQREKSAAYSEAEQVNDKSNDKSPNLFSSYGKLIVEQRARWLFFIIIILAAMGGASSTPLQAWLLAQVLNVFTIQDPGEIRSEGNFWSLMWAVLAIGVGVSYFSVIYSAVFLQYRISAVYKRQYFGAILFQRTSFFDQEENSQGSLTARVSGDPKQLEELLGINIAFLLMGMLQVIGALSVAFAFGWKLALVATFVTMPIGMFSAYWRFKYEMQFDQMNGAVFAESAKFAAEAIGAFRTVSALTLEDTINRRYGTLLNDLRINALKKAWLASFIVAFAESSGLGCQGLIFWYGGRLLASREYDMVTFFVCFMAAIQGAEAAGQALSFGPNAAQASAAASRIIKMRDSRNLDEHAESATIPDTEGGVKIELRDAHFKYPTRNVSVFKGINLTVEKGQFAALVGASGCGKTSIVSLMERFYDLTQGDILCNGKSIYDLNIYEYRKALSLVAQEPNMFQGTIRENILLGIDGDVPDEQLHAVCRDASIHDFIVSLPEGYNTDIGSKGVSLSGGQKQRIAIARALVRDPKILLLDEATSSLDSESEKLVQAAFERASKGRTMLVVAHRLATVQNADVIFVMGEGKVLEKGNHVELLKKKGVYWHMCQSQALDR</sequence>